<dbReference type="eggNOG" id="KOG0257">
    <property type="taxonomic scope" value="Eukaryota"/>
</dbReference>
<dbReference type="CDD" id="cd00609">
    <property type="entry name" value="AAT_like"/>
    <property type="match status" value="1"/>
</dbReference>
<reference evidence="7 8" key="1">
    <citation type="journal article" date="2012" name="Genome Biol.">
        <title>Genome and low-iron response of an oceanic diatom adapted to chronic iron limitation.</title>
        <authorList>
            <person name="Lommer M."/>
            <person name="Specht M."/>
            <person name="Roy A.S."/>
            <person name="Kraemer L."/>
            <person name="Andreson R."/>
            <person name="Gutowska M.A."/>
            <person name="Wolf J."/>
            <person name="Bergner S.V."/>
            <person name="Schilhabel M.B."/>
            <person name="Klostermeier U.C."/>
            <person name="Beiko R.G."/>
            <person name="Rosenstiel P."/>
            <person name="Hippler M."/>
            <person name="Laroche J."/>
        </authorList>
    </citation>
    <scope>NUCLEOTIDE SEQUENCE [LARGE SCALE GENOMIC DNA]</scope>
    <source>
        <strain evidence="7 8">CCMP1005</strain>
    </source>
</reference>
<evidence type="ECO:0000313" key="8">
    <source>
        <dbReference type="Proteomes" id="UP000266841"/>
    </source>
</evidence>
<keyword evidence="4" id="KW-0808">Transferase</keyword>
<name>K0SWJ3_THAOC</name>
<dbReference type="GO" id="GO:0008483">
    <property type="term" value="F:transaminase activity"/>
    <property type="evidence" value="ECO:0007669"/>
    <property type="project" value="UniProtKB-KW"/>
</dbReference>
<keyword evidence="8" id="KW-1185">Reference proteome</keyword>
<comment type="similarity">
    <text evidence="2">Belongs to the class-I pyridoxal-phosphate-dependent aminotransferase family.</text>
</comment>
<dbReference type="AlphaFoldDB" id="K0SWJ3"/>
<dbReference type="PANTHER" id="PTHR46383">
    <property type="entry name" value="ASPARTATE AMINOTRANSFERASE"/>
    <property type="match status" value="1"/>
</dbReference>
<dbReference type="OrthoDB" id="7042322at2759"/>
<comment type="cofactor">
    <cofactor evidence="1">
        <name>pyridoxal 5'-phosphate</name>
        <dbReference type="ChEBI" id="CHEBI:597326"/>
    </cofactor>
</comment>
<dbReference type="InterPro" id="IPR015421">
    <property type="entry name" value="PyrdxlP-dep_Trfase_major"/>
</dbReference>
<dbReference type="Proteomes" id="UP000266841">
    <property type="component" value="Unassembled WGS sequence"/>
</dbReference>
<dbReference type="InterPro" id="IPR015424">
    <property type="entry name" value="PyrdxlP-dep_Trfase"/>
</dbReference>
<comment type="caution">
    <text evidence="7">The sequence shown here is derived from an EMBL/GenBank/DDBJ whole genome shotgun (WGS) entry which is preliminary data.</text>
</comment>
<gene>
    <name evidence="7" type="ORF">THAOC_13791</name>
</gene>
<keyword evidence="3" id="KW-0032">Aminotransferase</keyword>
<evidence type="ECO:0000313" key="7">
    <source>
        <dbReference type="EMBL" id="EJK65356.1"/>
    </source>
</evidence>
<dbReference type="GO" id="GO:0006520">
    <property type="term" value="P:amino acid metabolic process"/>
    <property type="evidence" value="ECO:0007669"/>
    <property type="project" value="InterPro"/>
</dbReference>
<dbReference type="Gene3D" id="3.40.640.10">
    <property type="entry name" value="Type I PLP-dependent aspartate aminotransferase-like (Major domain)"/>
    <property type="match status" value="1"/>
</dbReference>
<dbReference type="SUPFAM" id="SSF53383">
    <property type="entry name" value="PLP-dependent transferases"/>
    <property type="match status" value="1"/>
</dbReference>
<dbReference type="InterPro" id="IPR004839">
    <property type="entry name" value="Aminotransferase_I/II_large"/>
</dbReference>
<dbReference type="GO" id="GO:0030170">
    <property type="term" value="F:pyridoxal phosphate binding"/>
    <property type="evidence" value="ECO:0007669"/>
    <property type="project" value="InterPro"/>
</dbReference>
<evidence type="ECO:0000256" key="2">
    <source>
        <dbReference type="ARBA" id="ARBA00007441"/>
    </source>
</evidence>
<dbReference type="PANTHER" id="PTHR46383:SF5">
    <property type="entry name" value="AMINOTRANSFERASE CLASS I_CLASSII DOMAIN-CONTAINING PROTEIN"/>
    <property type="match status" value="1"/>
</dbReference>
<proteinExistence type="inferred from homology"/>
<evidence type="ECO:0000256" key="1">
    <source>
        <dbReference type="ARBA" id="ARBA00001933"/>
    </source>
</evidence>
<evidence type="ECO:0000259" key="6">
    <source>
        <dbReference type="Pfam" id="PF00155"/>
    </source>
</evidence>
<protein>
    <recommendedName>
        <fullName evidence="6">Aminotransferase class I/classII large domain-containing protein</fullName>
    </recommendedName>
</protein>
<evidence type="ECO:0000256" key="4">
    <source>
        <dbReference type="ARBA" id="ARBA00022679"/>
    </source>
</evidence>
<evidence type="ECO:0000256" key="3">
    <source>
        <dbReference type="ARBA" id="ARBA00022576"/>
    </source>
</evidence>
<organism evidence="7 8">
    <name type="scientific">Thalassiosira oceanica</name>
    <name type="common">Marine diatom</name>
    <dbReference type="NCBI Taxonomy" id="159749"/>
    <lineage>
        <taxon>Eukaryota</taxon>
        <taxon>Sar</taxon>
        <taxon>Stramenopiles</taxon>
        <taxon>Ochrophyta</taxon>
        <taxon>Bacillariophyta</taxon>
        <taxon>Coscinodiscophyceae</taxon>
        <taxon>Thalassiosirophycidae</taxon>
        <taxon>Thalassiosirales</taxon>
        <taxon>Thalassiosiraceae</taxon>
        <taxon>Thalassiosira</taxon>
    </lineage>
</organism>
<feature type="domain" description="Aminotransferase class I/classII large" evidence="6">
    <location>
        <begin position="13"/>
        <end position="143"/>
    </location>
</feature>
<dbReference type="InterPro" id="IPR050596">
    <property type="entry name" value="AspAT/PAT-like"/>
</dbReference>
<accession>K0SWJ3</accession>
<evidence type="ECO:0000256" key="5">
    <source>
        <dbReference type="ARBA" id="ARBA00022898"/>
    </source>
</evidence>
<dbReference type="EMBL" id="AGNL01015950">
    <property type="protein sequence ID" value="EJK65356.1"/>
    <property type="molecule type" value="Genomic_DNA"/>
</dbReference>
<dbReference type="Pfam" id="PF00155">
    <property type="entry name" value="Aminotran_1_2"/>
    <property type="match status" value="1"/>
</dbReference>
<sequence>MAGMRWGTSRSAEGDGGSEAYGQMLKVQDTVAICNSRLSQMAALGALGAGRGWVEDRVDTLREGRDAILDALSPLGETVGGSGAMYVMARLPGGTDDRDFASRLIERHGVAVIPGSFCGLPGWIRVCYSNLPPDLCKIAAGRLKGGIVELIADKTET</sequence>
<keyword evidence="5" id="KW-0663">Pyridoxal phosphate</keyword>